<dbReference type="PANTHER" id="PTHR31150">
    <property type="entry name" value="EXPRESSED PROTEIN"/>
    <property type="match status" value="1"/>
</dbReference>
<dbReference type="InterPro" id="IPR001841">
    <property type="entry name" value="Znf_RING"/>
</dbReference>
<feature type="compositionally biased region" description="Polar residues" evidence="2">
    <location>
        <begin position="228"/>
        <end position="246"/>
    </location>
</feature>
<feature type="region of interest" description="Disordered" evidence="2">
    <location>
        <begin position="224"/>
        <end position="343"/>
    </location>
</feature>
<dbReference type="OrthoDB" id="1887047at2759"/>
<dbReference type="PANTHER" id="PTHR31150:SF19">
    <property type="entry name" value="RING-TYPE DOMAIN-CONTAINING PROTEIN"/>
    <property type="match status" value="1"/>
</dbReference>
<dbReference type="GO" id="GO:0008270">
    <property type="term" value="F:zinc ion binding"/>
    <property type="evidence" value="ECO:0007669"/>
    <property type="project" value="UniProtKB-KW"/>
</dbReference>
<protein>
    <recommendedName>
        <fullName evidence="3">RING-type domain-containing protein</fullName>
    </recommendedName>
</protein>
<evidence type="ECO:0000256" key="2">
    <source>
        <dbReference type="SAM" id="MobiDB-lite"/>
    </source>
</evidence>
<dbReference type="PROSITE" id="PS50089">
    <property type="entry name" value="ZF_RING_2"/>
    <property type="match status" value="1"/>
</dbReference>
<keyword evidence="1" id="KW-0862">Zinc</keyword>
<feature type="compositionally biased region" description="Basic and acidic residues" evidence="2">
    <location>
        <begin position="109"/>
        <end position="119"/>
    </location>
</feature>
<accession>A0A7J7DTM5</accession>
<sequence>MPKKDLLLCSSRPNKSKAKVDLFCCIKAKVDDNLGERDSDTKCYECLQAPETASKPFCCNEVNLSNENQAELSRMSLENTTVEEKPTEPNSSTPHDGCRIAVGNSQTESSRRSLTDLRTARKRGKFPPGKPSQAQQHQICQRNKGYAKKSVRSTAAARWQVKPIQVEANVAQPVKQSAKHINPPSKVQLNKVAQPVKESAMHINPPSDGVRKSFEQNKVAQPVKESATHINPSSDGIRKSIQQNKVAQPVKESEIHINPPTNGVRKSIQQNKVSQPIKSSGANKTVRTVNPQKVWRVKEKNEATKSSPKPCSKPEAQRQKKKGFSKRSRKPSSKPASQRHHIKWHGFDESIGWSCCLCEDDLAHSPTEEEHETDKFPDVAVLSCGHAFHDVCLQLSTSNLQCSDPPCIICASFSS</sequence>
<evidence type="ECO:0000259" key="3">
    <source>
        <dbReference type="PROSITE" id="PS50089"/>
    </source>
</evidence>
<evidence type="ECO:0000313" key="5">
    <source>
        <dbReference type="Proteomes" id="UP000593562"/>
    </source>
</evidence>
<proteinExistence type="predicted"/>
<keyword evidence="1" id="KW-0479">Metal-binding</keyword>
<dbReference type="Proteomes" id="UP000593562">
    <property type="component" value="Unassembled WGS sequence"/>
</dbReference>
<name>A0A7J7DTM5_TRIWF</name>
<organism evidence="4 5">
    <name type="scientific">Tripterygium wilfordii</name>
    <name type="common">Thunder God vine</name>
    <dbReference type="NCBI Taxonomy" id="458696"/>
    <lineage>
        <taxon>Eukaryota</taxon>
        <taxon>Viridiplantae</taxon>
        <taxon>Streptophyta</taxon>
        <taxon>Embryophyta</taxon>
        <taxon>Tracheophyta</taxon>
        <taxon>Spermatophyta</taxon>
        <taxon>Magnoliopsida</taxon>
        <taxon>eudicotyledons</taxon>
        <taxon>Gunneridae</taxon>
        <taxon>Pentapetalae</taxon>
        <taxon>rosids</taxon>
        <taxon>fabids</taxon>
        <taxon>Celastrales</taxon>
        <taxon>Celastraceae</taxon>
        <taxon>Tripterygium</taxon>
    </lineage>
</organism>
<dbReference type="AlphaFoldDB" id="A0A7J7DTM5"/>
<feature type="compositionally biased region" description="Polar residues" evidence="2">
    <location>
        <begin position="132"/>
        <end position="141"/>
    </location>
</feature>
<feature type="domain" description="RING-type" evidence="3">
    <location>
        <begin position="355"/>
        <end position="410"/>
    </location>
</feature>
<feature type="region of interest" description="Disordered" evidence="2">
    <location>
        <begin position="78"/>
        <end position="147"/>
    </location>
</feature>
<evidence type="ECO:0000313" key="4">
    <source>
        <dbReference type="EMBL" id="KAF5749486.1"/>
    </source>
</evidence>
<keyword evidence="1" id="KW-0863">Zinc-finger</keyword>
<keyword evidence="5" id="KW-1185">Reference proteome</keyword>
<dbReference type="EMBL" id="JAAARO010000004">
    <property type="protein sequence ID" value="KAF5749486.1"/>
    <property type="molecule type" value="Genomic_DNA"/>
</dbReference>
<evidence type="ECO:0000256" key="1">
    <source>
        <dbReference type="PROSITE-ProRule" id="PRU00175"/>
    </source>
</evidence>
<reference evidence="4 5" key="1">
    <citation type="journal article" date="2020" name="Nat. Commun.">
        <title>Genome of Tripterygium wilfordii and identification of cytochrome P450 involved in triptolide biosynthesis.</title>
        <authorList>
            <person name="Tu L."/>
            <person name="Su P."/>
            <person name="Zhang Z."/>
            <person name="Gao L."/>
            <person name="Wang J."/>
            <person name="Hu T."/>
            <person name="Zhou J."/>
            <person name="Zhang Y."/>
            <person name="Zhao Y."/>
            <person name="Liu Y."/>
            <person name="Song Y."/>
            <person name="Tong Y."/>
            <person name="Lu Y."/>
            <person name="Yang J."/>
            <person name="Xu C."/>
            <person name="Jia M."/>
            <person name="Peters R.J."/>
            <person name="Huang L."/>
            <person name="Gao W."/>
        </authorList>
    </citation>
    <scope>NUCLEOTIDE SEQUENCE [LARGE SCALE GENOMIC DNA]</scope>
    <source>
        <strain evidence="5">cv. XIE 37</strain>
        <tissue evidence="4">Leaf</tissue>
    </source>
</reference>
<feature type="compositionally biased region" description="Polar residues" evidence="2">
    <location>
        <begin position="267"/>
        <end position="291"/>
    </location>
</feature>
<feature type="compositionally biased region" description="Basic residues" evidence="2">
    <location>
        <begin position="319"/>
        <end position="343"/>
    </location>
</feature>
<comment type="caution">
    <text evidence="4">The sequence shown here is derived from an EMBL/GenBank/DDBJ whole genome shotgun (WGS) entry which is preliminary data.</text>
</comment>
<dbReference type="InParanoid" id="A0A7J7DTM5"/>
<gene>
    <name evidence="4" type="ORF">HS088_TW04G01455</name>
</gene>